<dbReference type="EMBL" id="CADCXN010000132">
    <property type="protein sequence ID" value="CAA9893050.1"/>
    <property type="molecule type" value="Genomic_DNA"/>
</dbReference>
<protein>
    <submittedName>
        <fullName evidence="1">Uncharacterized protein</fullName>
    </submittedName>
</protein>
<proteinExistence type="predicted"/>
<evidence type="ECO:0000313" key="2">
    <source>
        <dbReference type="Proteomes" id="UP000494216"/>
    </source>
</evidence>
<dbReference type="AlphaFoldDB" id="A0A8S0WM43"/>
<reference evidence="1 2" key="1">
    <citation type="submission" date="2020-02" db="EMBL/GenBank/DDBJ databases">
        <authorList>
            <person name="Hogendoorn C."/>
        </authorList>
    </citation>
    <scope>NUCLEOTIDE SEQUENCE [LARGE SCALE GENOMIC DNA]</scope>
    <source>
        <strain evidence="1">METHB21</strain>
    </source>
</reference>
<dbReference type="Proteomes" id="UP000494216">
    <property type="component" value="Unassembled WGS sequence"/>
</dbReference>
<sequence>MSHFNSNNVLGTSPLAGGLSTFPNISDNTALFNSIPANLNFCQLNVD</sequence>
<name>A0A8S0WM43_9GAMM</name>
<comment type="caution">
    <text evidence="1">The sequence shown here is derived from an EMBL/GenBank/DDBJ whole genome shotgun (WGS) entry which is preliminary data.</text>
</comment>
<accession>A0A8S0WM43</accession>
<evidence type="ECO:0000313" key="1">
    <source>
        <dbReference type="EMBL" id="CAA9893050.1"/>
    </source>
</evidence>
<gene>
    <name evidence="1" type="ORF">METHB2_970003</name>
</gene>
<keyword evidence="2" id="KW-1185">Reference proteome</keyword>
<organism evidence="1 2">
    <name type="scientific">Candidatus Methylobacter favarea</name>
    <dbReference type="NCBI Taxonomy" id="2707345"/>
    <lineage>
        <taxon>Bacteria</taxon>
        <taxon>Pseudomonadati</taxon>
        <taxon>Pseudomonadota</taxon>
        <taxon>Gammaproteobacteria</taxon>
        <taxon>Methylococcales</taxon>
        <taxon>Methylococcaceae</taxon>
        <taxon>Methylobacter</taxon>
    </lineage>
</organism>